<proteinExistence type="predicted"/>
<dbReference type="Proteomes" id="UP000297385">
    <property type="component" value="Unassembled WGS sequence"/>
</dbReference>
<evidence type="ECO:0000313" key="4">
    <source>
        <dbReference type="Proteomes" id="UP000297385"/>
    </source>
</evidence>
<evidence type="ECO:0000313" key="3">
    <source>
        <dbReference type="EMBL" id="TFE40378.1"/>
    </source>
</evidence>
<dbReference type="AlphaFoldDB" id="A0A4Y8MSJ9"/>
<dbReference type="InterPro" id="IPR012338">
    <property type="entry name" value="Beta-lactam/transpept-like"/>
</dbReference>
<organism evidence="3 4">
    <name type="scientific">Paraburkholderia dipogonis</name>
    <dbReference type="NCBI Taxonomy" id="1211383"/>
    <lineage>
        <taxon>Bacteria</taxon>
        <taxon>Pseudomonadati</taxon>
        <taxon>Pseudomonadota</taxon>
        <taxon>Betaproteobacteria</taxon>
        <taxon>Burkholderiales</taxon>
        <taxon>Burkholderiaceae</taxon>
        <taxon>Paraburkholderia</taxon>
    </lineage>
</organism>
<feature type="domain" description="Sporulation stage II protein D amidase enhancer LytB N-terminal" evidence="1">
    <location>
        <begin position="373"/>
        <end position="454"/>
    </location>
</feature>
<evidence type="ECO:0000259" key="2">
    <source>
        <dbReference type="Pfam" id="PF10062"/>
    </source>
</evidence>
<dbReference type="EMBL" id="SNVI01000002">
    <property type="protein sequence ID" value="TFE40378.1"/>
    <property type="molecule type" value="Genomic_DNA"/>
</dbReference>
<reference evidence="3 4" key="1">
    <citation type="submission" date="2019-03" db="EMBL/GenBank/DDBJ databases">
        <title>Complete Genome Sequence of Paraburkholderia dipogonis ICMP 19430T, a Nitrogen-fixing Symbiont of the South African Invasive Legume Dipogon lignosus in New Zealand.</title>
        <authorList>
            <person name="De Meyer S.E."/>
        </authorList>
    </citation>
    <scope>NUCLEOTIDE SEQUENCE [LARGE SCALE GENOMIC DNA]</scope>
    <source>
        <strain evidence="3 4">ICMP 19430</strain>
    </source>
</reference>
<gene>
    <name evidence="3" type="ORF">E2553_26780</name>
</gene>
<dbReference type="SUPFAM" id="SSF56601">
    <property type="entry name" value="beta-lactamase/transpeptidase-like"/>
    <property type="match status" value="1"/>
</dbReference>
<dbReference type="Pfam" id="PF08486">
    <property type="entry name" value="SpoIID"/>
    <property type="match status" value="1"/>
</dbReference>
<evidence type="ECO:0000259" key="1">
    <source>
        <dbReference type="Pfam" id="PF08486"/>
    </source>
</evidence>
<dbReference type="RefSeq" id="WP_134462406.1">
    <property type="nucleotide sequence ID" value="NZ_JBHMFL010000072.1"/>
</dbReference>
<dbReference type="Pfam" id="PF10062">
    <property type="entry name" value="DUF2300"/>
    <property type="match status" value="2"/>
</dbReference>
<accession>A0A4Y8MSJ9</accession>
<feature type="domain" description="DUF2300" evidence="2">
    <location>
        <begin position="140"/>
        <end position="253"/>
    </location>
</feature>
<sequence>MFRALRPLRDRLAVRLRIALAVGVGLACVGPSVPAYAVASSAGALANATDAATGMSTATSAGMSARSSSQMLRFAWLRDGQTRLWQVDGSGAALGFSPQAAGVLPAKLETPIGSVWKLFVYGYLLDRNIATPDYACSGGDPEEVYCCMTGGHIDREHALVQSCGLFFEPARLQLDSTDWRKYWTAAHAPAWLRDLRAMTPTHRVPVTELLAALQAMPVRPREAAASTLVSVLTSGRGEGTVSLYGSVLRAKTWTMPDPARPGASIGGAAGWLADGTPVWLGGPGGSARVLAAAAPRIAPLLTQVTVPDDSACVLVDFFSRYPIREVLGDKGPAAAPEGPLRGDFRVGFVNGNWARLTSRGELRLDRDAAGAPQVVGRFGMNDYVARVVEREGDTSQAEAAKALAVAARTYVVQHGSHDHGCFRIDDSSRTQRVLPRAPTAAARHAADLTDALVLTGVPVQYHHDKAAPGQMSWLAAKASAQTGLTFDAILARTWPQATLTSFQSPLSGNCVEVAGAQAWLQRNAPIWARRMDGAAGYETPDLPAVCAVREGRPYADAQRNRVYVYRLQTEEDRIALAHEYIHLAFQHHPRGLDEAFVERTARTLIRTDNPIQ</sequence>
<feature type="domain" description="DUF2300" evidence="2">
    <location>
        <begin position="469"/>
        <end position="589"/>
    </location>
</feature>
<comment type="caution">
    <text evidence="3">The sequence shown here is derived from an EMBL/GenBank/DDBJ whole genome shotgun (WGS) entry which is preliminary data.</text>
</comment>
<dbReference type="PROSITE" id="PS51257">
    <property type="entry name" value="PROKAR_LIPOPROTEIN"/>
    <property type="match status" value="1"/>
</dbReference>
<protein>
    <submittedName>
        <fullName evidence="3">DUF2300 domain-containing protein</fullName>
    </submittedName>
</protein>
<dbReference type="InterPro" id="IPR013693">
    <property type="entry name" value="SpoIID/LytB_N"/>
</dbReference>
<name>A0A4Y8MSJ9_9BURK</name>
<dbReference type="InterPro" id="IPR018748">
    <property type="entry name" value="DUF2300_secreted"/>
</dbReference>